<dbReference type="OrthoDB" id="826619at2"/>
<dbReference type="PANTHER" id="PTHR37833">
    <property type="entry name" value="LIPOPROTEIN-RELATED"/>
    <property type="match status" value="1"/>
</dbReference>
<sequence>MKALLYVAIAVGVLAVACQSNATEKTANPAAAIEPTTIQWIDSIRDMGTVNEGQVVDISYRFKNTGTKPLVIKKVNVSCGCTVAEKPEEPIAPGQEGLIKASFNSSGKPGRNNKSIFVYANTGGSEEHKLEFSVEVTPKKQ</sequence>
<dbReference type="InterPro" id="IPR011467">
    <property type="entry name" value="DUF1573"/>
</dbReference>
<dbReference type="Gene3D" id="2.60.40.10">
    <property type="entry name" value="Immunoglobulins"/>
    <property type="match status" value="1"/>
</dbReference>
<protein>
    <submittedName>
        <fullName evidence="2">DUF1573 domain-containing protein</fullName>
    </submittedName>
</protein>
<keyword evidence="1" id="KW-0732">Signal</keyword>
<reference evidence="2 3" key="1">
    <citation type="submission" date="2018-09" db="EMBL/GenBank/DDBJ databases">
        <title>Genome sequencing of strain 6GH32-13.</title>
        <authorList>
            <person name="Weon H.-Y."/>
            <person name="Heo J."/>
            <person name="Kwon S.-W."/>
        </authorList>
    </citation>
    <scope>NUCLEOTIDE SEQUENCE [LARGE SCALE GENOMIC DNA]</scope>
    <source>
        <strain evidence="2 3">5GH32-13</strain>
    </source>
</reference>
<name>A0A3B7MR09_9BACT</name>
<evidence type="ECO:0000313" key="2">
    <source>
        <dbReference type="EMBL" id="AXY73021.1"/>
    </source>
</evidence>
<dbReference type="AlphaFoldDB" id="A0A3B7MR09"/>
<proteinExistence type="predicted"/>
<keyword evidence="3" id="KW-1185">Reference proteome</keyword>
<dbReference type="Pfam" id="PF07610">
    <property type="entry name" value="DUF1573"/>
    <property type="match status" value="1"/>
</dbReference>
<dbReference type="RefSeq" id="WP_119048859.1">
    <property type="nucleotide sequence ID" value="NZ_CP032157.1"/>
</dbReference>
<accession>A0A3B7MR09</accession>
<feature type="signal peptide" evidence="1">
    <location>
        <begin position="1"/>
        <end position="22"/>
    </location>
</feature>
<dbReference type="Proteomes" id="UP000263900">
    <property type="component" value="Chromosome"/>
</dbReference>
<dbReference type="EMBL" id="CP032157">
    <property type="protein sequence ID" value="AXY73021.1"/>
    <property type="molecule type" value="Genomic_DNA"/>
</dbReference>
<organism evidence="2 3">
    <name type="scientific">Paraflavitalea soli</name>
    <dbReference type="NCBI Taxonomy" id="2315862"/>
    <lineage>
        <taxon>Bacteria</taxon>
        <taxon>Pseudomonadati</taxon>
        <taxon>Bacteroidota</taxon>
        <taxon>Chitinophagia</taxon>
        <taxon>Chitinophagales</taxon>
        <taxon>Chitinophagaceae</taxon>
        <taxon>Paraflavitalea</taxon>
    </lineage>
</organism>
<evidence type="ECO:0000313" key="3">
    <source>
        <dbReference type="Proteomes" id="UP000263900"/>
    </source>
</evidence>
<dbReference type="PANTHER" id="PTHR37833:SF1">
    <property type="entry name" value="SIGNAL PEPTIDE PROTEIN"/>
    <property type="match status" value="1"/>
</dbReference>
<dbReference type="PROSITE" id="PS51257">
    <property type="entry name" value="PROKAR_LIPOPROTEIN"/>
    <property type="match status" value="1"/>
</dbReference>
<dbReference type="KEGG" id="pseg:D3H65_03125"/>
<evidence type="ECO:0000256" key="1">
    <source>
        <dbReference type="SAM" id="SignalP"/>
    </source>
</evidence>
<gene>
    <name evidence="2" type="ORF">D3H65_03125</name>
</gene>
<feature type="chain" id="PRO_5017722316" evidence="1">
    <location>
        <begin position="23"/>
        <end position="141"/>
    </location>
</feature>
<dbReference type="InterPro" id="IPR013783">
    <property type="entry name" value="Ig-like_fold"/>
</dbReference>